<comment type="similarity">
    <text evidence="1 3">Belongs to the short-chain dehydrogenases/reductases (SDR) family.</text>
</comment>
<dbReference type="PANTHER" id="PTHR43976">
    <property type="entry name" value="SHORT CHAIN DEHYDROGENASE"/>
    <property type="match status" value="1"/>
</dbReference>
<evidence type="ECO:0000313" key="5">
    <source>
        <dbReference type="Proteomes" id="UP000196240"/>
    </source>
</evidence>
<dbReference type="PANTHER" id="PTHR43976:SF16">
    <property type="entry name" value="SHORT-CHAIN DEHYDROGENASE_REDUCTASE FAMILY PROTEIN"/>
    <property type="match status" value="1"/>
</dbReference>
<protein>
    <submittedName>
        <fullName evidence="4">NADP-dependent 3-hydroxy acid dehydrogenase YdfG</fullName>
        <ecNumber evidence="4">1.1.1.-</ecNumber>
    </submittedName>
</protein>
<evidence type="ECO:0000256" key="3">
    <source>
        <dbReference type="RuleBase" id="RU000363"/>
    </source>
</evidence>
<organism evidence="4 5">
    <name type="scientific">Acinetobacter johnsonii</name>
    <dbReference type="NCBI Taxonomy" id="40214"/>
    <lineage>
        <taxon>Bacteria</taxon>
        <taxon>Pseudomonadati</taxon>
        <taxon>Pseudomonadota</taxon>
        <taxon>Gammaproteobacteria</taxon>
        <taxon>Moraxellales</taxon>
        <taxon>Moraxellaceae</taxon>
        <taxon>Acinetobacter</taxon>
    </lineage>
</organism>
<dbReference type="Pfam" id="PF00106">
    <property type="entry name" value="adh_short"/>
    <property type="match status" value="1"/>
</dbReference>
<accession>A0A1R7QDS2</accession>
<name>A0A1R7QDS2_ACIJO</name>
<dbReference type="Gene3D" id="3.40.50.720">
    <property type="entry name" value="NAD(P)-binding Rossmann-like Domain"/>
    <property type="match status" value="1"/>
</dbReference>
<reference evidence="4 5" key="1">
    <citation type="submission" date="2017-02" db="EMBL/GenBank/DDBJ databases">
        <authorList>
            <person name="Peterson S.W."/>
        </authorList>
    </citation>
    <scope>NUCLEOTIDE SEQUENCE [LARGE SCALE GENOMIC DNA]</scope>
    <source>
        <strain evidence="4">C6</strain>
    </source>
</reference>
<dbReference type="CDD" id="cd05374">
    <property type="entry name" value="17beta-HSD-like_SDR_c"/>
    <property type="match status" value="1"/>
</dbReference>
<dbReference type="RefSeq" id="WP_087012943.1">
    <property type="nucleotide sequence ID" value="NZ_FUUY01000006.1"/>
</dbReference>
<proteinExistence type="inferred from homology"/>
<dbReference type="NCBIfam" id="NF004823">
    <property type="entry name" value="PRK06179.1"/>
    <property type="match status" value="1"/>
</dbReference>
<dbReference type="AlphaFoldDB" id="A0A1R7QDS2"/>
<dbReference type="GO" id="GO:0016491">
    <property type="term" value="F:oxidoreductase activity"/>
    <property type="evidence" value="ECO:0007669"/>
    <property type="project" value="UniProtKB-KW"/>
</dbReference>
<dbReference type="PRINTS" id="PR00081">
    <property type="entry name" value="GDHRDH"/>
</dbReference>
<dbReference type="InterPro" id="IPR002347">
    <property type="entry name" value="SDR_fam"/>
</dbReference>
<dbReference type="EC" id="1.1.1.-" evidence="4"/>
<evidence type="ECO:0000256" key="1">
    <source>
        <dbReference type="ARBA" id="ARBA00006484"/>
    </source>
</evidence>
<dbReference type="InterPro" id="IPR051911">
    <property type="entry name" value="SDR_oxidoreductase"/>
</dbReference>
<sequence>MKNKVVLITGASLGIGYAIAEKLYQAGYIVYGTSRKVTKSHQSFPFKMINLDVTQDHSVKSAVQKVIDLEGHIDVLINNAGFAIAPAAAEESSMAQAQSIFNTNFFGMVRMTQAVIPHMRQQGCGQIINIGSVMGFFPLPYWALYSSTKHAIRGYSEALSHELRSQNIHVSVIEPAQTKTSLDAHLLEADLKIPHYDTVRAQQRLIMEELMEKSDDPSIVANKVLLVISKTSPNLNYTTGKSALGFRLVRQFIPSKISYFAIQKGLKLSKT</sequence>
<dbReference type="InterPro" id="IPR036291">
    <property type="entry name" value="NAD(P)-bd_dom_sf"/>
</dbReference>
<dbReference type="Proteomes" id="UP000196240">
    <property type="component" value="Unassembled WGS sequence"/>
</dbReference>
<dbReference type="InterPro" id="IPR020904">
    <property type="entry name" value="Sc_DH/Rdtase_CS"/>
</dbReference>
<evidence type="ECO:0000256" key="2">
    <source>
        <dbReference type="ARBA" id="ARBA00023002"/>
    </source>
</evidence>
<dbReference type="PRINTS" id="PR00080">
    <property type="entry name" value="SDRFAMILY"/>
</dbReference>
<dbReference type="EMBL" id="FUUY01000006">
    <property type="protein sequence ID" value="SJX22424.1"/>
    <property type="molecule type" value="Genomic_DNA"/>
</dbReference>
<dbReference type="PROSITE" id="PS00061">
    <property type="entry name" value="ADH_SHORT"/>
    <property type="match status" value="1"/>
</dbReference>
<gene>
    <name evidence="4" type="primary">ydfG</name>
    <name evidence="4" type="ORF">ACNJC6_02066</name>
</gene>
<keyword evidence="2 4" id="KW-0560">Oxidoreductase</keyword>
<evidence type="ECO:0000313" key="4">
    <source>
        <dbReference type="EMBL" id="SJX22424.1"/>
    </source>
</evidence>
<dbReference type="SUPFAM" id="SSF51735">
    <property type="entry name" value="NAD(P)-binding Rossmann-fold domains"/>
    <property type="match status" value="1"/>
</dbReference>